<dbReference type="GO" id="GO:0016787">
    <property type="term" value="F:hydrolase activity"/>
    <property type="evidence" value="ECO:0007669"/>
    <property type="project" value="UniProtKB-KW"/>
</dbReference>
<comment type="caution">
    <text evidence="2">The sequence shown here is derived from an EMBL/GenBank/DDBJ whole genome shotgun (WGS) entry which is preliminary data.</text>
</comment>
<keyword evidence="2" id="KW-0378">Hydrolase</keyword>
<dbReference type="Pfam" id="PF12706">
    <property type="entry name" value="Lactamase_B_2"/>
    <property type="match status" value="1"/>
</dbReference>
<proteinExistence type="predicted"/>
<name>A0A7C6A8M7_UNCW3</name>
<dbReference type="CDD" id="cd07741">
    <property type="entry name" value="metallo-hydrolase-like_MBL-fold"/>
    <property type="match status" value="1"/>
</dbReference>
<gene>
    <name evidence="2" type="ORF">ENW73_03315</name>
</gene>
<dbReference type="AlphaFoldDB" id="A0A7C6A8M7"/>
<reference evidence="2" key="1">
    <citation type="journal article" date="2020" name="mSystems">
        <title>Genome- and Community-Level Interaction Insights into Carbon Utilization and Element Cycling Functions of Hydrothermarchaeota in Hydrothermal Sediment.</title>
        <authorList>
            <person name="Zhou Z."/>
            <person name="Liu Y."/>
            <person name="Xu W."/>
            <person name="Pan J."/>
            <person name="Luo Z.H."/>
            <person name="Li M."/>
        </authorList>
    </citation>
    <scope>NUCLEOTIDE SEQUENCE [LARGE SCALE GENOMIC DNA]</scope>
    <source>
        <strain evidence="2">SpSt-876</strain>
    </source>
</reference>
<dbReference type="Gene3D" id="3.60.15.10">
    <property type="entry name" value="Ribonuclease Z/Hydroxyacylglutathione hydrolase-like"/>
    <property type="match status" value="1"/>
</dbReference>
<evidence type="ECO:0000259" key="1">
    <source>
        <dbReference type="Pfam" id="PF12706"/>
    </source>
</evidence>
<dbReference type="SUPFAM" id="SSF56281">
    <property type="entry name" value="Metallo-hydrolase/oxidoreductase"/>
    <property type="match status" value="1"/>
</dbReference>
<dbReference type="InterPro" id="IPR001279">
    <property type="entry name" value="Metallo-B-lactamas"/>
</dbReference>
<dbReference type="InterPro" id="IPR036866">
    <property type="entry name" value="RibonucZ/Hydroxyglut_hydro"/>
</dbReference>
<accession>A0A7C6A8M7</accession>
<sequence length="257" mass="28685">MADEIIFLGSGGARIVVFKQIRASGGIWFSIGNTNLLIDPGPGSLVRITQSKVKLDPTKLDAVLLSHRHLDHAGDVNVIIEAITTGGTVKRGMLFCPSDALFGDDPIVYKYLRNFLNEIVILKEKGKYEIKDIKFTTPVRHDHRSETYGFLFDTKKIKISYIADTRYFPELAKIYASDLAIINVVRAQESDLDHLSIPDVKKIIIAMQPKRVILNHFGMTIIKAKPWELATKLSEETGVKVLAAHDGMRFPLAELEG</sequence>
<dbReference type="PANTHER" id="PTHR42663:SF6">
    <property type="entry name" value="HYDROLASE C777.06C-RELATED"/>
    <property type="match status" value="1"/>
</dbReference>
<organism evidence="2">
    <name type="scientific">candidate division WOR-3 bacterium</name>
    <dbReference type="NCBI Taxonomy" id="2052148"/>
    <lineage>
        <taxon>Bacteria</taxon>
        <taxon>Bacteria division WOR-3</taxon>
    </lineage>
</organism>
<dbReference type="EMBL" id="DTLI01000084">
    <property type="protein sequence ID" value="HHS51885.1"/>
    <property type="molecule type" value="Genomic_DNA"/>
</dbReference>
<protein>
    <submittedName>
        <fullName evidence="2">MBL fold metallo-hydrolase</fullName>
    </submittedName>
</protein>
<dbReference type="PANTHER" id="PTHR42663">
    <property type="entry name" value="HYDROLASE C777.06C-RELATED-RELATED"/>
    <property type="match status" value="1"/>
</dbReference>
<evidence type="ECO:0000313" key="2">
    <source>
        <dbReference type="EMBL" id="HHS51885.1"/>
    </source>
</evidence>
<feature type="domain" description="Metallo-beta-lactamase" evidence="1">
    <location>
        <begin position="34"/>
        <end position="217"/>
    </location>
</feature>